<feature type="coiled-coil region" evidence="3">
    <location>
        <begin position="154"/>
        <end position="188"/>
    </location>
</feature>
<evidence type="ECO:0000313" key="7">
    <source>
        <dbReference type="Proteomes" id="UP000503840"/>
    </source>
</evidence>
<sequence>MSNCNILIVEDERLVALSIREILQSEGYTVCGIARSTKNAMEVLAGCSPDLALMDIKIKGNPDGIDLAIKLRTEFGIPSVFLTAYSDNSLLDRAKSAEPLGYILKPFKQSDILSAVKIALHKSAEEKKRDQKSREMEKTVEAHTEKLGKEVATREMAERELQQKSDHLQDANKALTSLLEARDAEKRALEESILVNIKKYVVPYVEMIKSQTSDTGVLETVNFLEDALQKAVSPASKTLFAKYLDLTPQESRIADLIRQGKKTKDIADILNLAPSSISTHRYSIRRKLGLLNSSTNLETFLNADNGES</sequence>
<protein>
    <recommendedName>
        <fullName evidence="8">Response regulator</fullName>
    </recommendedName>
</protein>
<dbReference type="PROSITE" id="PS00622">
    <property type="entry name" value="HTH_LUXR_1"/>
    <property type="match status" value="1"/>
</dbReference>
<dbReference type="Gene3D" id="3.40.50.2300">
    <property type="match status" value="1"/>
</dbReference>
<dbReference type="SMART" id="SM00421">
    <property type="entry name" value="HTH_LUXR"/>
    <property type="match status" value="1"/>
</dbReference>
<feature type="domain" description="Response regulatory" evidence="5">
    <location>
        <begin position="5"/>
        <end position="120"/>
    </location>
</feature>
<dbReference type="CDD" id="cd06170">
    <property type="entry name" value="LuxR_C_like"/>
    <property type="match status" value="1"/>
</dbReference>
<evidence type="ECO:0000259" key="5">
    <source>
        <dbReference type="PROSITE" id="PS50110"/>
    </source>
</evidence>
<feature type="modified residue" description="4-aspartylphosphate" evidence="2">
    <location>
        <position position="55"/>
    </location>
</feature>
<feature type="domain" description="HTH luxR-type" evidence="4">
    <location>
        <begin position="239"/>
        <end position="304"/>
    </location>
</feature>
<dbReference type="InterPro" id="IPR011006">
    <property type="entry name" value="CheY-like_superfamily"/>
</dbReference>
<evidence type="ECO:0000313" key="6">
    <source>
        <dbReference type="EMBL" id="GFM34402.1"/>
    </source>
</evidence>
<evidence type="ECO:0000259" key="4">
    <source>
        <dbReference type="PROSITE" id="PS50043"/>
    </source>
</evidence>
<dbReference type="InterPro" id="IPR039420">
    <property type="entry name" value="WalR-like"/>
</dbReference>
<dbReference type="GO" id="GO:0006355">
    <property type="term" value="P:regulation of DNA-templated transcription"/>
    <property type="evidence" value="ECO:0007669"/>
    <property type="project" value="InterPro"/>
</dbReference>
<evidence type="ECO:0000256" key="2">
    <source>
        <dbReference type="PROSITE-ProRule" id="PRU00169"/>
    </source>
</evidence>
<keyword evidence="1" id="KW-0238">DNA-binding</keyword>
<gene>
    <name evidence="6" type="ORF">DSM101010T_27670</name>
</gene>
<dbReference type="GO" id="GO:0003677">
    <property type="term" value="F:DNA binding"/>
    <property type="evidence" value="ECO:0007669"/>
    <property type="project" value="UniProtKB-KW"/>
</dbReference>
<dbReference type="SMART" id="SM00448">
    <property type="entry name" value="REC"/>
    <property type="match status" value="1"/>
</dbReference>
<dbReference type="Pfam" id="PF00196">
    <property type="entry name" value="GerE"/>
    <property type="match status" value="1"/>
</dbReference>
<dbReference type="InterPro" id="IPR001789">
    <property type="entry name" value="Sig_transdc_resp-reg_receiver"/>
</dbReference>
<dbReference type="SUPFAM" id="SSF46894">
    <property type="entry name" value="C-terminal effector domain of the bipartite response regulators"/>
    <property type="match status" value="1"/>
</dbReference>
<evidence type="ECO:0000256" key="3">
    <source>
        <dbReference type="SAM" id="Coils"/>
    </source>
</evidence>
<dbReference type="PRINTS" id="PR00038">
    <property type="entry name" value="HTHLUXR"/>
</dbReference>
<dbReference type="Pfam" id="PF00072">
    <property type="entry name" value="Response_reg"/>
    <property type="match status" value="1"/>
</dbReference>
<keyword evidence="7" id="KW-1185">Reference proteome</keyword>
<dbReference type="SUPFAM" id="SSF52172">
    <property type="entry name" value="CheY-like"/>
    <property type="match status" value="1"/>
</dbReference>
<evidence type="ECO:0008006" key="8">
    <source>
        <dbReference type="Google" id="ProtNLM"/>
    </source>
</evidence>
<dbReference type="InterPro" id="IPR036388">
    <property type="entry name" value="WH-like_DNA-bd_sf"/>
</dbReference>
<evidence type="ECO:0000256" key="1">
    <source>
        <dbReference type="ARBA" id="ARBA00023125"/>
    </source>
</evidence>
<dbReference type="Proteomes" id="UP000503840">
    <property type="component" value="Unassembled WGS sequence"/>
</dbReference>
<keyword evidence="3" id="KW-0175">Coiled coil</keyword>
<dbReference type="PROSITE" id="PS50110">
    <property type="entry name" value="RESPONSE_REGULATORY"/>
    <property type="match status" value="1"/>
</dbReference>
<dbReference type="PANTHER" id="PTHR43214">
    <property type="entry name" value="TWO-COMPONENT RESPONSE REGULATOR"/>
    <property type="match status" value="1"/>
</dbReference>
<proteinExistence type="predicted"/>
<dbReference type="CDD" id="cd17534">
    <property type="entry name" value="REC_DC-like"/>
    <property type="match status" value="1"/>
</dbReference>
<comment type="caution">
    <text evidence="6">The sequence shown here is derived from an EMBL/GenBank/DDBJ whole genome shotgun (WGS) entry which is preliminary data.</text>
</comment>
<dbReference type="InterPro" id="IPR000792">
    <property type="entry name" value="Tscrpt_reg_LuxR_C"/>
</dbReference>
<dbReference type="GO" id="GO:0000160">
    <property type="term" value="P:phosphorelay signal transduction system"/>
    <property type="evidence" value="ECO:0007669"/>
    <property type="project" value="InterPro"/>
</dbReference>
<dbReference type="PANTHER" id="PTHR43214:SF44">
    <property type="entry name" value="TWO-COMPONENT RESPONSE REGULATOR"/>
    <property type="match status" value="1"/>
</dbReference>
<dbReference type="AlphaFoldDB" id="A0A7J0BMJ0"/>
<dbReference type="Gene3D" id="1.10.10.10">
    <property type="entry name" value="Winged helix-like DNA-binding domain superfamily/Winged helix DNA-binding domain"/>
    <property type="match status" value="1"/>
</dbReference>
<organism evidence="6 7">
    <name type="scientific">Desulfovibrio subterraneus</name>
    <dbReference type="NCBI Taxonomy" id="2718620"/>
    <lineage>
        <taxon>Bacteria</taxon>
        <taxon>Pseudomonadati</taxon>
        <taxon>Thermodesulfobacteriota</taxon>
        <taxon>Desulfovibrionia</taxon>
        <taxon>Desulfovibrionales</taxon>
        <taxon>Desulfovibrionaceae</taxon>
        <taxon>Desulfovibrio</taxon>
    </lineage>
</organism>
<dbReference type="PROSITE" id="PS50043">
    <property type="entry name" value="HTH_LUXR_2"/>
    <property type="match status" value="1"/>
</dbReference>
<name>A0A7J0BMJ0_9BACT</name>
<reference evidence="6 7" key="1">
    <citation type="submission" date="2020-05" db="EMBL/GenBank/DDBJ databases">
        <title>Draft genome sequence of Desulfovibrio sp. strain HN2T.</title>
        <authorList>
            <person name="Ueno A."/>
            <person name="Tamazawa S."/>
            <person name="Tamamura S."/>
            <person name="Murakami T."/>
            <person name="Kiyama T."/>
            <person name="Inomata H."/>
            <person name="Amano Y."/>
            <person name="Miyakawa K."/>
            <person name="Tamaki H."/>
            <person name="Naganuma T."/>
            <person name="Kaneko K."/>
        </authorList>
    </citation>
    <scope>NUCLEOTIDE SEQUENCE [LARGE SCALE GENOMIC DNA]</scope>
    <source>
        <strain evidence="6 7">HN2</strain>
    </source>
</reference>
<keyword evidence="2" id="KW-0597">Phosphoprotein</keyword>
<dbReference type="InterPro" id="IPR016032">
    <property type="entry name" value="Sig_transdc_resp-reg_C-effctor"/>
</dbReference>
<dbReference type="RefSeq" id="WP_174405997.1">
    <property type="nucleotide sequence ID" value="NZ_BLVO01000013.1"/>
</dbReference>
<accession>A0A7J0BMJ0</accession>
<dbReference type="EMBL" id="BLVO01000013">
    <property type="protein sequence ID" value="GFM34402.1"/>
    <property type="molecule type" value="Genomic_DNA"/>
</dbReference>